<dbReference type="PANTHER" id="PTHR43434:SF3">
    <property type="entry name" value="GMP_IMP NUCLEOTIDASE YRFG"/>
    <property type="match status" value="1"/>
</dbReference>
<dbReference type="GO" id="GO:0008967">
    <property type="term" value="F:phosphoglycolate phosphatase activity"/>
    <property type="evidence" value="ECO:0007669"/>
    <property type="project" value="TreeGrafter"/>
</dbReference>
<reference evidence="1 2" key="1">
    <citation type="submission" date="2019-07" db="EMBL/GenBank/DDBJ databases">
        <title>Genomic Encyclopedia of Archaeal and Bacterial Type Strains, Phase II (KMG-II): from individual species to whole genera.</title>
        <authorList>
            <person name="Goeker M."/>
        </authorList>
    </citation>
    <scope>NUCLEOTIDE SEQUENCE [LARGE SCALE GENOMIC DNA]</scope>
    <source>
        <strain evidence="1 2">ATCC BAA-1139</strain>
    </source>
</reference>
<keyword evidence="1" id="KW-0378">Hydrolase</keyword>
<dbReference type="PANTHER" id="PTHR43434">
    <property type="entry name" value="PHOSPHOGLYCOLATE PHOSPHATASE"/>
    <property type="match status" value="1"/>
</dbReference>
<name>A0A562VLV5_9BACT</name>
<dbReference type="SUPFAM" id="SSF56784">
    <property type="entry name" value="HAD-like"/>
    <property type="match status" value="1"/>
</dbReference>
<proteinExistence type="predicted"/>
<accession>A0A562VLV5</accession>
<dbReference type="InterPro" id="IPR023214">
    <property type="entry name" value="HAD_sf"/>
</dbReference>
<comment type="caution">
    <text evidence="1">The sequence shown here is derived from an EMBL/GenBank/DDBJ whole genome shotgun (WGS) entry which is preliminary data.</text>
</comment>
<protein>
    <submittedName>
        <fullName evidence="1">Putative hydrolase of the HAD superfamily</fullName>
    </submittedName>
</protein>
<dbReference type="SFLD" id="SFLDG01129">
    <property type="entry name" value="C1.5:_HAD__Beta-PGM__Phosphata"/>
    <property type="match status" value="1"/>
</dbReference>
<dbReference type="Proteomes" id="UP000319449">
    <property type="component" value="Unassembled WGS sequence"/>
</dbReference>
<sequence length="241" mass="28081">MAGRVILKEAKRIFYAKSFTMHLDWNDIDTVLLDMDGTLLDRHFDDHFWLEHVPRTYAIKHALPLADTKEQLYALFRSQENTLNWTDLDYWSDRLGLDIPLLKREVDHLIAVHPFVVEFLLFLRHHGKQVHLVTNAHSKTLDLKMRTTRLGPYFTSIVSAHEVGLPKEDLAFWGALQRMIPYQPERTLLGEDSERNLFTAQQFGIRYLVYVSRFSSTVPPKPSPTYSSIHHFGELIPLPNC</sequence>
<dbReference type="NCBIfam" id="NF011564">
    <property type="entry name" value="PRK14988.1"/>
    <property type="match status" value="1"/>
</dbReference>
<evidence type="ECO:0000313" key="2">
    <source>
        <dbReference type="Proteomes" id="UP000319449"/>
    </source>
</evidence>
<evidence type="ECO:0000313" key="1">
    <source>
        <dbReference type="EMBL" id="TWJ18771.1"/>
    </source>
</evidence>
<organism evidence="1 2">
    <name type="scientific">Geobacter argillaceus</name>
    <dbReference type="NCBI Taxonomy" id="345631"/>
    <lineage>
        <taxon>Bacteria</taxon>
        <taxon>Pseudomonadati</taxon>
        <taxon>Thermodesulfobacteriota</taxon>
        <taxon>Desulfuromonadia</taxon>
        <taxon>Geobacterales</taxon>
        <taxon>Geobacteraceae</taxon>
        <taxon>Geobacter</taxon>
    </lineage>
</organism>
<dbReference type="GO" id="GO:0006281">
    <property type="term" value="P:DNA repair"/>
    <property type="evidence" value="ECO:0007669"/>
    <property type="project" value="TreeGrafter"/>
</dbReference>
<gene>
    <name evidence="1" type="ORF">JN12_02406</name>
</gene>
<keyword evidence="2" id="KW-1185">Reference proteome</keyword>
<dbReference type="CDD" id="cd01427">
    <property type="entry name" value="HAD_like"/>
    <property type="match status" value="1"/>
</dbReference>
<dbReference type="SFLD" id="SFLDS00003">
    <property type="entry name" value="Haloacid_Dehalogenase"/>
    <property type="match status" value="1"/>
</dbReference>
<dbReference type="GO" id="GO:0005829">
    <property type="term" value="C:cytosol"/>
    <property type="evidence" value="ECO:0007669"/>
    <property type="project" value="TreeGrafter"/>
</dbReference>
<dbReference type="InterPro" id="IPR036412">
    <property type="entry name" value="HAD-like_sf"/>
</dbReference>
<dbReference type="Gene3D" id="3.40.50.1000">
    <property type="entry name" value="HAD superfamily/HAD-like"/>
    <property type="match status" value="1"/>
</dbReference>
<dbReference type="EMBL" id="VLLN01000014">
    <property type="protein sequence ID" value="TWJ18771.1"/>
    <property type="molecule type" value="Genomic_DNA"/>
</dbReference>
<dbReference type="Pfam" id="PF00702">
    <property type="entry name" value="Hydrolase"/>
    <property type="match status" value="1"/>
</dbReference>
<dbReference type="InterPro" id="IPR050155">
    <property type="entry name" value="HAD-like_hydrolase_sf"/>
</dbReference>
<dbReference type="AlphaFoldDB" id="A0A562VLV5"/>